<proteinExistence type="predicted"/>
<reference evidence="1 2" key="1">
    <citation type="submission" date="2020-08" db="EMBL/GenBank/DDBJ databases">
        <title>Novel species isolated from subtropical streams in China.</title>
        <authorList>
            <person name="Lu H."/>
        </authorList>
    </citation>
    <scope>NUCLEOTIDE SEQUENCE [LARGE SCALE GENOMIC DNA]</scope>
    <source>
        <strain evidence="1 2">KACC 16656</strain>
    </source>
</reference>
<keyword evidence="2" id="KW-1185">Reference proteome</keyword>
<dbReference type="EMBL" id="JACOFW010000004">
    <property type="protein sequence ID" value="MBC3806753.1"/>
    <property type="molecule type" value="Genomic_DNA"/>
</dbReference>
<protein>
    <submittedName>
        <fullName evidence="1">Uncharacterized protein</fullName>
    </submittedName>
</protein>
<gene>
    <name evidence="1" type="ORF">H8K52_05255</name>
</gene>
<accession>A0ABR6X297</accession>
<evidence type="ECO:0000313" key="2">
    <source>
        <dbReference type="Proteomes" id="UP000648257"/>
    </source>
</evidence>
<dbReference type="Proteomes" id="UP000648257">
    <property type="component" value="Unassembled WGS sequence"/>
</dbReference>
<comment type="caution">
    <text evidence="1">The sequence shown here is derived from an EMBL/GenBank/DDBJ whole genome shotgun (WGS) entry which is preliminary data.</text>
</comment>
<evidence type="ECO:0000313" key="1">
    <source>
        <dbReference type="EMBL" id="MBC3806753.1"/>
    </source>
</evidence>
<sequence>MPLDSPSIVNLHHLISTTIKDEQHSLVFDSNQGLECVLNGYHERVRKTVENLILASIRSSSTYTSSRSTIKVDQVENSTWDEPVPVLKLEDALNVINEKVIILLENSENDWNFLLGIMKQRDRERILKYAESGWVEPVHGGGDSLGRILESEGKKQWKALRTFVLFDSDRLHPDEFNLDWTPERVGQQPSSCHAFGWEACVKQYFRDRYWMLKRRFIESYMPRDELILAAENKTDSNAVKFFFEMDQNARWYYNMKAGLEKDRKRADSERSRDLFSGLSDEALKSLSTGFGNTIARHYKQSIGREFSWDMDARQEADIVLPKLLNLL</sequence>
<name>A0ABR6X297_9BURK</name>
<organism evidence="1 2">
    <name type="scientific">Undibacterium seohonense</name>
    <dbReference type="NCBI Taxonomy" id="1344950"/>
    <lineage>
        <taxon>Bacteria</taxon>
        <taxon>Pseudomonadati</taxon>
        <taxon>Pseudomonadota</taxon>
        <taxon>Betaproteobacteria</taxon>
        <taxon>Burkholderiales</taxon>
        <taxon>Oxalobacteraceae</taxon>
        <taxon>Undibacterium</taxon>
    </lineage>
</organism>